<dbReference type="Proteomes" id="UP001597169">
    <property type="component" value="Unassembled WGS sequence"/>
</dbReference>
<proteinExistence type="predicted"/>
<dbReference type="EMBL" id="JBHTKX010000004">
    <property type="protein sequence ID" value="MFD1130715.1"/>
    <property type="molecule type" value="Genomic_DNA"/>
</dbReference>
<organism evidence="1 2">
    <name type="scientific">Paenibacillus provencensis</name>
    <dbReference type="NCBI Taxonomy" id="441151"/>
    <lineage>
        <taxon>Bacteria</taxon>
        <taxon>Bacillati</taxon>
        <taxon>Bacillota</taxon>
        <taxon>Bacilli</taxon>
        <taxon>Bacillales</taxon>
        <taxon>Paenibacillaceae</taxon>
        <taxon>Paenibacillus</taxon>
    </lineage>
</organism>
<reference evidence="2" key="1">
    <citation type="journal article" date="2019" name="Int. J. Syst. Evol. Microbiol.">
        <title>The Global Catalogue of Microorganisms (GCM) 10K type strain sequencing project: providing services to taxonomists for standard genome sequencing and annotation.</title>
        <authorList>
            <consortium name="The Broad Institute Genomics Platform"/>
            <consortium name="The Broad Institute Genome Sequencing Center for Infectious Disease"/>
            <person name="Wu L."/>
            <person name="Ma J."/>
        </authorList>
    </citation>
    <scope>NUCLEOTIDE SEQUENCE [LARGE SCALE GENOMIC DNA]</scope>
    <source>
        <strain evidence="2">CCUG 53519</strain>
    </source>
</reference>
<evidence type="ECO:0000313" key="1">
    <source>
        <dbReference type="EMBL" id="MFD1130715.1"/>
    </source>
</evidence>
<dbReference type="RefSeq" id="WP_175537566.1">
    <property type="nucleotide sequence ID" value="NZ_JBHTKX010000004.1"/>
</dbReference>
<sequence>MVLPKAKEPKKINFVSQREIVEKNRIHREEVLRVLDEIKAAQQEAAASNESKPSYK</sequence>
<accession>A0ABW3PZS0</accession>
<evidence type="ECO:0000313" key="2">
    <source>
        <dbReference type="Proteomes" id="UP001597169"/>
    </source>
</evidence>
<gene>
    <name evidence="1" type="ORF">ACFQ3J_21460</name>
</gene>
<keyword evidence="2" id="KW-1185">Reference proteome</keyword>
<protein>
    <recommendedName>
        <fullName evidence="3">Fur-regulated basic protein B</fullName>
    </recommendedName>
</protein>
<evidence type="ECO:0008006" key="3">
    <source>
        <dbReference type="Google" id="ProtNLM"/>
    </source>
</evidence>
<name>A0ABW3PZS0_9BACL</name>
<comment type="caution">
    <text evidence="1">The sequence shown here is derived from an EMBL/GenBank/DDBJ whole genome shotgun (WGS) entry which is preliminary data.</text>
</comment>